<name>A0A171DGZ8_9SYNE</name>
<dbReference type="AlphaFoldDB" id="A0A171DGZ8"/>
<sequence>MGVRRITVSDLPEALLTEAWHRAAAGIRSQQVIRVLVKGKGGHCPGAGLGLFSAQDALSP</sequence>
<evidence type="ECO:0000313" key="1">
    <source>
        <dbReference type="EMBL" id="SAY39039.1"/>
    </source>
</evidence>
<reference evidence="2" key="1">
    <citation type="submission" date="2016-02" db="EMBL/GenBank/DDBJ databases">
        <authorList>
            <person name="liu f."/>
        </authorList>
    </citation>
    <scope>NUCLEOTIDE SEQUENCE [LARGE SCALE GENOMIC DNA]</scope>
</reference>
<organism evidence="1 2">
    <name type="scientific">Candidatus Synechococcus spongiarum</name>
    <dbReference type="NCBI Taxonomy" id="431041"/>
    <lineage>
        <taxon>Bacteria</taxon>
        <taxon>Bacillati</taxon>
        <taxon>Cyanobacteriota</taxon>
        <taxon>Cyanophyceae</taxon>
        <taxon>Synechococcales</taxon>
        <taxon>Synechococcaceae</taxon>
        <taxon>Synechococcus</taxon>
    </lineage>
</organism>
<dbReference type="EMBL" id="FITM01000118">
    <property type="protein sequence ID" value="SAY39039.1"/>
    <property type="molecule type" value="Genomic_DNA"/>
</dbReference>
<proteinExistence type="predicted"/>
<dbReference type="Proteomes" id="UP000182631">
    <property type="component" value="Unassembled WGS sequence"/>
</dbReference>
<protein>
    <submittedName>
        <fullName evidence="1">Uncharacterized protein</fullName>
    </submittedName>
</protein>
<keyword evidence="2" id="KW-1185">Reference proteome</keyword>
<evidence type="ECO:0000313" key="2">
    <source>
        <dbReference type="Proteomes" id="UP000182631"/>
    </source>
</evidence>
<accession>A0A171DGZ8</accession>
<gene>
    <name evidence="1" type="ORF">FLM9_1086</name>
</gene>